<sequence>MANEKVTPFAKQCFVTLAVGINLIGHGAVMGFAAVLLPQIHEDSGFVVTKTADSWIASVIGLTLLIGNFFAAPVMGPLGRKVAHYTISVSAIVGWLVTILATSVEALIVGRIIQGLSFGMMLPLRSILIGEYTSPKYRGAFLTTVSLTQGFGIFFVHLLGSLVSWQKTALICVFLPFTSLVMTIFCPESPSWLAAKGRYDECRTVFHWLRGTSEDQELEAMIKARQDFQEDKVNRKNTTLIETVKKKEFYKPIILMVHTYAMGQVSGATSMAAYSTTIIKLIMSPNVNAEAWMIGLDAQRLVGNTLAIYVINRFRRRTMMFLTGGISFLSHLAIITYVCLRNSGVLTYDEMWVPGLLVCTQFFAIAIGMGPLPSVIAGEVFPLEYRSIAGTISIVAIAGTLFVVLKTFQGLVDALGIEGTYGVYAAIIGYSLVVMWYLMPETKDRTLQEIEDEFKGKSDAKGDVEEKKSLKVELTDIKECA</sequence>
<gene>
    <name evidence="11" type="ORF">O3G_MSEX004555</name>
</gene>
<dbReference type="OrthoDB" id="4142200at2759"/>
<evidence type="ECO:0000313" key="11">
    <source>
        <dbReference type="EMBL" id="KAG6446655.1"/>
    </source>
</evidence>
<dbReference type="FunFam" id="1.20.1250.20:FF:000218">
    <property type="entry name" value="facilitated trehalose transporter Tret1"/>
    <property type="match status" value="1"/>
</dbReference>
<evidence type="ECO:0000256" key="4">
    <source>
        <dbReference type="ARBA" id="ARBA00022597"/>
    </source>
</evidence>
<accession>A0A921YWS6</accession>
<evidence type="ECO:0000259" key="10">
    <source>
        <dbReference type="PROSITE" id="PS50850"/>
    </source>
</evidence>
<protein>
    <recommendedName>
        <fullName evidence="10">Major facilitator superfamily (MFS) profile domain-containing protein</fullName>
    </recommendedName>
</protein>
<reference evidence="11" key="1">
    <citation type="journal article" date="2016" name="Insect Biochem. Mol. Biol.">
        <title>Multifaceted biological insights from a draft genome sequence of the tobacco hornworm moth, Manduca sexta.</title>
        <authorList>
            <person name="Kanost M.R."/>
            <person name="Arrese E.L."/>
            <person name="Cao X."/>
            <person name="Chen Y.R."/>
            <person name="Chellapilla S."/>
            <person name="Goldsmith M.R."/>
            <person name="Grosse-Wilde E."/>
            <person name="Heckel D.G."/>
            <person name="Herndon N."/>
            <person name="Jiang H."/>
            <person name="Papanicolaou A."/>
            <person name="Qu J."/>
            <person name="Soulages J.L."/>
            <person name="Vogel H."/>
            <person name="Walters J."/>
            <person name="Waterhouse R.M."/>
            <person name="Ahn S.J."/>
            <person name="Almeida F.C."/>
            <person name="An C."/>
            <person name="Aqrawi P."/>
            <person name="Bretschneider A."/>
            <person name="Bryant W.B."/>
            <person name="Bucks S."/>
            <person name="Chao H."/>
            <person name="Chevignon G."/>
            <person name="Christen J.M."/>
            <person name="Clarke D.F."/>
            <person name="Dittmer N.T."/>
            <person name="Ferguson L.C.F."/>
            <person name="Garavelou S."/>
            <person name="Gordon K.H.J."/>
            <person name="Gunaratna R.T."/>
            <person name="Han Y."/>
            <person name="Hauser F."/>
            <person name="He Y."/>
            <person name="Heidel-Fischer H."/>
            <person name="Hirsh A."/>
            <person name="Hu Y."/>
            <person name="Jiang H."/>
            <person name="Kalra D."/>
            <person name="Klinner C."/>
            <person name="Konig C."/>
            <person name="Kovar C."/>
            <person name="Kroll A.R."/>
            <person name="Kuwar S.S."/>
            <person name="Lee S.L."/>
            <person name="Lehman R."/>
            <person name="Li K."/>
            <person name="Li Z."/>
            <person name="Liang H."/>
            <person name="Lovelace S."/>
            <person name="Lu Z."/>
            <person name="Mansfield J.H."/>
            <person name="McCulloch K.J."/>
            <person name="Mathew T."/>
            <person name="Morton B."/>
            <person name="Muzny D.M."/>
            <person name="Neunemann D."/>
            <person name="Ongeri F."/>
            <person name="Pauchet Y."/>
            <person name="Pu L.L."/>
            <person name="Pyrousis I."/>
            <person name="Rao X.J."/>
            <person name="Redding A."/>
            <person name="Roesel C."/>
            <person name="Sanchez-Gracia A."/>
            <person name="Schaack S."/>
            <person name="Shukla A."/>
            <person name="Tetreau G."/>
            <person name="Wang Y."/>
            <person name="Xiong G.H."/>
            <person name="Traut W."/>
            <person name="Walsh T.K."/>
            <person name="Worley K.C."/>
            <person name="Wu D."/>
            <person name="Wu W."/>
            <person name="Wu Y.Q."/>
            <person name="Zhang X."/>
            <person name="Zou Z."/>
            <person name="Zucker H."/>
            <person name="Briscoe A.D."/>
            <person name="Burmester T."/>
            <person name="Clem R.J."/>
            <person name="Feyereisen R."/>
            <person name="Grimmelikhuijzen C.J.P."/>
            <person name="Hamodrakas S.J."/>
            <person name="Hansson B.S."/>
            <person name="Huguet E."/>
            <person name="Jermiin L.S."/>
            <person name="Lan Q."/>
            <person name="Lehman H.K."/>
            <person name="Lorenzen M."/>
            <person name="Merzendorfer H."/>
            <person name="Michalopoulos I."/>
            <person name="Morton D.B."/>
            <person name="Muthukrishnan S."/>
            <person name="Oakeshott J.G."/>
            <person name="Palmer W."/>
            <person name="Park Y."/>
            <person name="Passarelli A.L."/>
            <person name="Rozas J."/>
            <person name="Schwartz L.M."/>
            <person name="Smith W."/>
            <person name="Southgate A."/>
            <person name="Vilcinskas A."/>
            <person name="Vogt R."/>
            <person name="Wang P."/>
            <person name="Werren J."/>
            <person name="Yu X.Q."/>
            <person name="Zhou J.J."/>
            <person name="Brown S.J."/>
            <person name="Scherer S.E."/>
            <person name="Richards S."/>
            <person name="Blissard G.W."/>
        </authorList>
    </citation>
    <scope>NUCLEOTIDE SEQUENCE</scope>
</reference>
<dbReference type="PROSITE" id="PS00217">
    <property type="entry name" value="SUGAR_TRANSPORT_2"/>
    <property type="match status" value="1"/>
</dbReference>
<comment type="subcellular location">
    <subcellularLocation>
        <location evidence="1">Cell membrane</location>
        <topology evidence="1">Multi-pass membrane protein</topology>
    </subcellularLocation>
</comment>
<evidence type="ECO:0000256" key="7">
    <source>
        <dbReference type="ARBA" id="ARBA00023136"/>
    </source>
</evidence>
<evidence type="ECO:0000256" key="5">
    <source>
        <dbReference type="ARBA" id="ARBA00022692"/>
    </source>
</evidence>
<organism evidence="11 12">
    <name type="scientific">Manduca sexta</name>
    <name type="common">Tobacco hawkmoth</name>
    <name type="synonym">Tobacco hornworm</name>
    <dbReference type="NCBI Taxonomy" id="7130"/>
    <lineage>
        <taxon>Eukaryota</taxon>
        <taxon>Metazoa</taxon>
        <taxon>Ecdysozoa</taxon>
        <taxon>Arthropoda</taxon>
        <taxon>Hexapoda</taxon>
        <taxon>Insecta</taxon>
        <taxon>Pterygota</taxon>
        <taxon>Neoptera</taxon>
        <taxon>Endopterygota</taxon>
        <taxon>Lepidoptera</taxon>
        <taxon>Glossata</taxon>
        <taxon>Ditrysia</taxon>
        <taxon>Bombycoidea</taxon>
        <taxon>Sphingidae</taxon>
        <taxon>Sphinginae</taxon>
        <taxon>Sphingini</taxon>
        <taxon>Manduca</taxon>
    </lineage>
</organism>
<dbReference type="Gene3D" id="1.20.1250.20">
    <property type="entry name" value="MFS general substrate transporter like domains"/>
    <property type="match status" value="1"/>
</dbReference>
<feature type="transmembrane region" description="Helical" evidence="9">
    <location>
        <begin position="168"/>
        <end position="186"/>
    </location>
</feature>
<dbReference type="InterPro" id="IPR003663">
    <property type="entry name" value="Sugar/inositol_transpt"/>
</dbReference>
<dbReference type="PANTHER" id="PTHR48021:SF68">
    <property type="entry name" value="MAJOR FACILITATOR SUPERFAMILY (MFS) PROFILE DOMAIN-CONTAINING PROTEIN"/>
    <property type="match status" value="1"/>
</dbReference>
<evidence type="ECO:0000256" key="6">
    <source>
        <dbReference type="ARBA" id="ARBA00022989"/>
    </source>
</evidence>
<evidence type="ECO:0000256" key="8">
    <source>
        <dbReference type="ARBA" id="ARBA00023180"/>
    </source>
</evidence>
<dbReference type="Pfam" id="PF00083">
    <property type="entry name" value="Sugar_tr"/>
    <property type="match status" value="1"/>
</dbReference>
<dbReference type="InterPro" id="IPR036259">
    <property type="entry name" value="MFS_trans_sf"/>
</dbReference>
<evidence type="ECO:0000256" key="3">
    <source>
        <dbReference type="ARBA" id="ARBA00022475"/>
    </source>
</evidence>
<dbReference type="SUPFAM" id="SSF103473">
    <property type="entry name" value="MFS general substrate transporter"/>
    <property type="match status" value="1"/>
</dbReference>
<reference evidence="11" key="2">
    <citation type="submission" date="2020-12" db="EMBL/GenBank/DDBJ databases">
        <authorList>
            <person name="Kanost M."/>
        </authorList>
    </citation>
    <scope>NUCLEOTIDE SEQUENCE</scope>
</reference>
<keyword evidence="5 9" id="KW-0812">Transmembrane</keyword>
<name>A0A921YWS6_MANSE</name>
<dbReference type="Proteomes" id="UP000791440">
    <property type="component" value="Unassembled WGS sequence"/>
</dbReference>
<dbReference type="PRINTS" id="PR00171">
    <property type="entry name" value="SUGRTRNSPORT"/>
</dbReference>
<dbReference type="EMBL" id="JH668335">
    <property type="protein sequence ID" value="KAG6446655.1"/>
    <property type="molecule type" value="Genomic_DNA"/>
</dbReference>
<feature type="transmembrane region" description="Helical" evidence="9">
    <location>
        <begin position="352"/>
        <end position="376"/>
    </location>
</feature>
<dbReference type="PROSITE" id="PS50850">
    <property type="entry name" value="MFS"/>
    <property type="match status" value="1"/>
</dbReference>
<dbReference type="GO" id="GO:0005886">
    <property type="term" value="C:plasma membrane"/>
    <property type="evidence" value="ECO:0007669"/>
    <property type="project" value="UniProtKB-SubCell"/>
</dbReference>
<feature type="transmembrane region" description="Helical" evidence="9">
    <location>
        <begin position="82"/>
        <end position="102"/>
    </location>
</feature>
<evidence type="ECO:0000256" key="9">
    <source>
        <dbReference type="SAM" id="Phobius"/>
    </source>
</evidence>
<feature type="transmembrane region" description="Helical" evidence="9">
    <location>
        <begin position="140"/>
        <end position="162"/>
    </location>
</feature>
<feature type="transmembrane region" description="Helical" evidence="9">
    <location>
        <begin position="55"/>
        <end position="75"/>
    </location>
</feature>
<keyword evidence="8" id="KW-0325">Glycoprotein</keyword>
<feature type="transmembrane region" description="Helical" evidence="9">
    <location>
        <begin position="388"/>
        <end position="409"/>
    </location>
</feature>
<evidence type="ECO:0000256" key="2">
    <source>
        <dbReference type="ARBA" id="ARBA00022448"/>
    </source>
</evidence>
<keyword evidence="2" id="KW-0813">Transport</keyword>
<keyword evidence="7 9" id="KW-0472">Membrane</keyword>
<dbReference type="InterPro" id="IPR005829">
    <property type="entry name" value="Sugar_transporter_CS"/>
</dbReference>
<feature type="transmembrane region" description="Helical" evidence="9">
    <location>
        <begin position="421"/>
        <end position="439"/>
    </location>
</feature>
<feature type="transmembrane region" description="Helical" evidence="9">
    <location>
        <begin position="12"/>
        <end position="35"/>
    </location>
</feature>
<proteinExistence type="predicted"/>
<keyword evidence="12" id="KW-1185">Reference proteome</keyword>
<dbReference type="InterPro" id="IPR050549">
    <property type="entry name" value="MFS_Trehalose_Transporter"/>
</dbReference>
<keyword evidence="4" id="KW-0762">Sugar transport</keyword>
<dbReference type="AlphaFoldDB" id="A0A921YWS6"/>
<dbReference type="GO" id="GO:0022857">
    <property type="term" value="F:transmembrane transporter activity"/>
    <property type="evidence" value="ECO:0007669"/>
    <property type="project" value="InterPro"/>
</dbReference>
<dbReference type="InterPro" id="IPR020846">
    <property type="entry name" value="MFS_dom"/>
</dbReference>
<dbReference type="InterPro" id="IPR005828">
    <property type="entry name" value="MFS_sugar_transport-like"/>
</dbReference>
<evidence type="ECO:0000313" key="12">
    <source>
        <dbReference type="Proteomes" id="UP000791440"/>
    </source>
</evidence>
<evidence type="ECO:0000256" key="1">
    <source>
        <dbReference type="ARBA" id="ARBA00004651"/>
    </source>
</evidence>
<keyword evidence="6 9" id="KW-1133">Transmembrane helix</keyword>
<feature type="domain" description="Major facilitator superfamily (MFS) profile" evidence="10">
    <location>
        <begin position="13"/>
        <end position="443"/>
    </location>
</feature>
<feature type="transmembrane region" description="Helical" evidence="9">
    <location>
        <begin position="319"/>
        <end position="340"/>
    </location>
</feature>
<keyword evidence="3" id="KW-1003">Cell membrane</keyword>
<comment type="caution">
    <text evidence="11">The sequence shown here is derived from an EMBL/GenBank/DDBJ whole genome shotgun (WGS) entry which is preliminary data.</text>
</comment>
<dbReference type="PANTHER" id="PTHR48021">
    <property type="match status" value="1"/>
</dbReference>